<evidence type="ECO:0000256" key="4">
    <source>
        <dbReference type="ARBA" id="ARBA00022737"/>
    </source>
</evidence>
<name>A0AAD8YSQ2_9TELE</name>
<dbReference type="PROSITE" id="PS01180">
    <property type="entry name" value="CUB"/>
    <property type="match status" value="1"/>
</dbReference>
<sequence>NCVSLHAGSVDETCDELRSRDSVPDATARVFTRVATRWPDPRNRSPSGLRQSLAFFKCAAHCPAPLTDPNRLTDLFCKEEVVMVTSGGQIHSPRYPNAYPRNLLLSWKLVSPPHTRFLLEFDGQFGLEEPENNVCRYDFVEVEDILESSTIIWGRWCGKKVPSPITSKSNRMKITFKSDDFFVTKPGFKLCYTLLGKLSDASPVPHTNRETVTVISDQADRAVTDAPLSAEALDDVIAGFSTVEEVLRHLNPLTWQQDLNSIYTHTHYYLPRSYHLARKNKLDLDRLFEDVKKYSCTPRNFSVNLREELKITNAVFFPRCLLVNRCGGNCGCGTDNWHSCSCSPAKTVNKIHEVSHNAPLHNSHNKPAQTPYSALQLPSVSCSSCIFIVLTTKLHLSSLSALHLSDRLLPFMALWD</sequence>
<evidence type="ECO:0000259" key="8">
    <source>
        <dbReference type="PROSITE" id="PS01180"/>
    </source>
</evidence>
<dbReference type="GO" id="GO:0005576">
    <property type="term" value="C:extracellular region"/>
    <property type="evidence" value="ECO:0007669"/>
    <property type="project" value="UniProtKB-SubCell"/>
</dbReference>
<evidence type="ECO:0000256" key="6">
    <source>
        <dbReference type="ARBA" id="ARBA00023157"/>
    </source>
</evidence>
<comment type="caution">
    <text evidence="7">Lacks conserved residue(s) required for the propagation of feature annotation.</text>
</comment>
<dbReference type="InterPro" id="IPR000072">
    <property type="entry name" value="PDGF/VEGF_dom"/>
</dbReference>
<accession>A0AAD8YSQ2</accession>
<evidence type="ECO:0000313" key="10">
    <source>
        <dbReference type="EMBL" id="KAK1786096.1"/>
    </source>
</evidence>
<proteinExistence type="predicted"/>
<evidence type="ECO:0000256" key="3">
    <source>
        <dbReference type="ARBA" id="ARBA00022685"/>
    </source>
</evidence>
<comment type="caution">
    <text evidence="10">The sequence shown here is derived from an EMBL/GenBank/DDBJ whole genome shotgun (WGS) entry which is preliminary data.</text>
</comment>
<dbReference type="SMART" id="SM00042">
    <property type="entry name" value="CUB"/>
    <property type="match status" value="1"/>
</dbReference>
<dbReference type="InterPro" id="IPR035914">
    <property type="entry name" value="Sperma_CUB_dom_sf"/>
</dbReference>
<dbReference type="CDD" id="cd00041">
    <property type="entry name" value="CUB"/>
    <property type="match status" value="1"/>
</dbReference>
<dbReference type="Gene3D" id="2.10.90.10">
    <property type="entry name" value="Cystine-knot cytokines"/>
    <property type="match status" value="1"/>
</dbReference>
<dbReference type="InterPro" id="IPR029034">
    <property type="entry name" value="Cystine-knot_cytokine"/>
</dbReference>
<keyword evidence="5" id="KW-0339">Growth factor</keyword>
<evidence type="ECO:0000313" key="11">
    <source>
        <dbReference type="Proteomes" id="UP001239994"/>
    </source>
</evidence>
<keyword evidence="3" id="KW-0165">Cleavage on pair of basic residues</keyword>
<keyword evidence="6" id="KW-1015">Disulfide bond</keyword>
<dbReference type="PANTHER" id="PTHR24251">
    <property type="entry name" value="OVOCHYMASE-RELATED"/>
    <property type="match status" value="1"/>
</dbReference>
<dbReference type="Pfam" id="PF00341">
    <property type="entry name" value="PDGF"/>
    <property type="match status" value="1"/>
</dbReference>
<evidence type="ECO:0000256" key="5">
    <source>
        <dbReference type="ARBA" id="ARBA00023030"/>
    </source>
</evidence>
<keyword evidence="2" id="KW-0964">Secreted</keyword>
<organism evidence="10 11">
    <name type="scientific">Electrophorus voltai</name>
    <dbReference type="NCBI Taxonomy" id="2609070"/>
    <lineage>
        <taxon>Eukaryota</taxon>
        <taxon>Metazoa</taxon>
        <taxon>Chordata</taxon>
        <taxon>Craniata</taxon>
        <taxon>Vertebrata</taxon>
        <taxon>Euteleostomi</taxon>
        <taxon>Actinopterygii</taxon>
        <taxon>Neopterygii</taxon>
        <taxon>Teleostei</taxon>
        <taxon>Ostariophysi</taxon>
        <taxon>Gymnotiformes</taxon>
        <taxon>Gymnotoidei</taxon>
        <taxon>Gymnotidae</taxon>
        <taxon>Electrophorus</taxon>
    </lineage>
</organism>
<dbReference type="GO" id="GO:0016020">
    <property type="term" value="C:membrane"/>
    <property type="evidence" value="ECO:0007669"/>
    <property type="project" value="InterPro"/>
</dbReference>
<evidence type="ECO:0000256" key="1">
    <source>
        <dbReference type="ARBA" id="ARBA00004613"/>
    </source>
</evidence>
<keyword evidence="11" id="KW-1185">Reference proteome</keyword>
<dbReference type="AlphaFoldDB" id="A0AAD8YSQ2"/>
<keyword evidence="4" id="KW-0677">Repeat</keyword>
<feature type="domain" description="Platelet-derived growth factor (PDGF) family profile" evidence="9">
    <location>
        <begin position="283"/>
        <end position="331"/>
    </location>
</feature>
<dbReference type="InterPro" id="IPR000859">
    <property type="entry name" value="CUB_dom"/>
</dbReference>
<evidence type="ECO:0000256" key="7">
    <source>
        <dbReference type="PROSITE-ProRule" id="PRU00059"/>
    </source>
</evidence>
<feature type="domain" description="CUB" evidence="8">
    <location>
        <begin position="77"/>
        <end position="195"/>
    </location>
</feature>
<dbReference type="SUPFAM" id="SSF57501">
    <property type="entry name" value="Cystine-knot cytokines"/>
    <property type="match status" value="1"/>
</dbReference>
<dbReference type="SUPFAM" id="SSF49854">
    <property type="entry name" value="Spermadhesin, CUB domain"/>
    <property type="match status" value="1"/>
</dbReference>
<gene>
    <name evidence="10" type="ORF">P4O66_017820</name>
</gene>
<dbReference type="PROSITE" id="PS50278">
    <property type="entry name" value="PDGF_2"/>
    <property type="match status" value="1"/>
</dbReference>
<dbReference type="Proteomes" id="UP001239994">
    <property type="component" value="Unassembled WGS sequence"/>
</dbReference>
<feature type="non-terminal residue" evidence="10">
    <location>
        <position position="416"/>
    </location>
</feature>
<evidence type="ECO:0000259" key="9">
    <source>
        <dbReference type="PROSITE" id="PS50278"/>
    </source>
</evidence>
<dbReference type="EMBL" id="JAROKS010000025">
    <property type="protein sequence ID" value="KAK1786096.1"/>
    <property type="molecule type" value="Genomic_DNA"/>
</dbReference>
<dbReference type="Gene3D" id="2.60.120.290">
    <property type="entry name" value="Spermadhesin, CUB domain"/>
    <property type="match status" value="1"/>
</dbReference>
<comment type="subcellular location">
    <subcellularLocation>
        <location evidence="1">Secreted</location>
    </subcellularLocation>
</comment>
<protein>
    <recommendedName>
        <fullName evidence="12">Platelet-derived growth factor D, receptor-binding form</fullName>
    </recommendedName>
</protein>
<reference evidence="10" key="1">
    <citation type="submission" date="2023-03" db="EMBL/GenBank/DDBJ databases">
        <title>Electrophorus voltai genome.</title>
        <authorList>
            <person name="Bian C."/>
        </authorList>
    </citation>
    <scope>NUCLEOTIDE SEQUENCE</scope>
    <source>
        <strain evidence="10">CB-2022</strain>
        <tissue evidence="10">Muscle</tissue>
    </source>
</reference>
<dbReference type="Pfam" id="PF00431">
    <property type="entry name" value="CUB"/>
    <property type="match status" value="1"/>
</dbReference>
<dbReference type="GO" id="GO:0008083">
    <property type="term" value="F:growth factor activity"/>
    <property type="evidence" value="ECO:0007669"/>
    <property type="project" value="UniProtKB-KW"/>
</dbReference>
<evidence type="ECO:0008006" key="12">
    <source>
        <dbReference type="Google" id="ProtNLM"/>
    </source>
</evidence>
<evidence type="ECO:0000256" key="2">
    <source>
        <dbReference type="ARBA" id="ARBA00022525"/>
    </source>
</evidence>
<dbReference type="FunFam" id="2.60.120.290:FF:000005">
    <property type="entry name" value="Procollagen C-endopeptidase enhancer 1"/>
    <property type="match status" value="1"/>
</dbReference>